<gene>
    <name evidence="1" type="ORF">METZ01_LOCUS417817</name>
</gene>
<name>A0A382X1W5_9ZZZZ</name>
<accession>A0A382X1W5</accession>
<dbReference type="EMBL" id="UINC01164227">
    <property type="protein sequence ID" value="SVD64963.1"/>
    <property type="molecule type" value="Genomic_DNA"/>
</dbReference>
<sequence length="94" mass="10495">MLLQGRLLTRYLLLLTCNDSNVLSGTGQHRWFRKDMQPLQRLADCLTPIYFEQTAVRALSPEDEGWIASAPPNGSADPSKGQDKCYLGALRSLD</sequence>
<organism evidence="1">
    <name type="scientific">marine metagenome</name>
    <dbReference type="NCBI Taxonomy" id="408172"/>
    <lineage>
        <taxon>unclassified sequences</taxon>
        <taxon>metagenomes</taxon>
        <taxon>ecological metagenomes</taxon>
    </lineage>
</organism>
<reference evidence="1" key="1">
    <citation type="submission" date="2018-05" db="EMBL/GenBank/DDBJ databases">
        <authorList>
            <person name="Lanie J.A."/>
            <person name="Ng W.-L."/>
            <person name="Kazmierczak K.M."/>
            <person name="Andrzejewski T.M."/>
            <person name="Davidsen T.M."/>
            <person name="Wayne K.J."/>
            <person name="Tettelin H."/>
            <person name="Glass J.I."/>
            <person name="Rusch D."/>
            <person name="Podicherti R."/>
            <person name="Tsui H.-C.T."/>
            <person name="Winkler M.E."/>
        </authorList>
    </citation>
    <scope>NUCLEOTIDE SEQUENCE</scope>
</reference>
<dbReference type="AlphaFoldDB" id="A0A382X1W5"/>
<evidence type="ECO:0000313" key="1">
    <source>
        <dbReference type="EMBL" id="SVD64963.1"/>
    </source>
</evidence>
<protein>
    <submittedName>
        <fullName evidence="1">Uncharacterized protein</fullName>
    </submittedName>
</protein>
<proteinExistence type="predicted"/>